<keyword evidence="6" id="KW-0333">Golgi apparatus</keyword>
<feature type="binding site" evidence="9">
    <location>
        <position position="20"/>
    </location>
    <ligand>
        <name>Zn(2+)</name>
        <dbReference type="ChEBI" id="CHEBI:29105"/>
    </ligand>
</feature>
<feature type="binding site" evidence="9">
    <location>
        <position position="18"/>
    </location>
    <ligand>
        <name>Zn(2+)</name>
        <dbReference type="ChEBI" id="CHEBI:29105"/>
    </ligand>
</feature>
<comment type="similarity">
    <text evidence="2">Belongs to the GORASP family.</text>
</comment>
<sequence length="505" mass="52237">MGLGSSTEQPAETSEGFHLHGVQDNSPAQQAGLEPYFDFIITIGHSRLNKETDTLRDLLKANVEKPVKLEVFNMKTMRVREVEVVPSNMWGGPGLLGASVRFCSFHRASEHVWHVLDVEPSSPASLAGLCPYTDYVIGSDQLLQESEDFFTLIESHEGKPLKLMVYNSESDSCREVSVTPNAAWGGEGSLGCGIGYGYLHRIPIQPPSYHKKPPGALPPGTSPPGTPLPGALPPGTPSPGAPPSGNPPSGALPPGTPPPGAPPSGTSPPGALPPGTLPSGTPPPGALPPGTTPLDSPAPPGPEMGSRQGDYLEALLQAPGSAIEGLLPEPGPLSSGVRDLGELPRPMETPLQPPPPVQRVMDPGFLDVSGISLLDSSASVWPSLPSFPELTSTAVPAAGLEDVGSSSGSHERGGEATWSGSEFEVSFPDSPGAQAQQDHLPQLTLPDSLTSAASPEDGLSAELLEAQAEEEPASTASPGLRAEAEAASQAQLATPEQHPGQWQGP</sequence>
<dbReference type="EMBL" id="JABWUV010000013">
    <property type="protein sequence ID" value="KAF6310478.1"/>
    <property type="molecule type" value="Genomic_DNA"/>
</dbReference>
<evidence type="ECO:0000256" key="6">
    <source>
        <dbReference type="ARBA" id="ARBA00023034"/>
    </source>
</evidence>
<evidence type="ECO:0000259" key="11">
    <source>
        <dbReference type="PROSITE" id="PS51865"/>
    </source>
</evidence>
<feature type="domain" description="PDZ GRASP-type" evidence="11">
    <location>
        <begin position="111"/>
        <end position="199"/>
    </location>
</feature>
<keyword evidence="3" id="KW-0597">Phosphoprotein</keyword>
<evidence type="ECO:0000256" key="2">
    <source>
        <dbReference type="ARBA" id="ARBA00007144"/>
    </source>
</evidence>
<evidence type="ECO:0000256" key="9">
    <source>
        <dbReference type="PIRSR" id="PIRSR607583-1"/>
    </source>
</evidence>
<evidence type="ECO:0000256" key="4">
    <source>
        <dbReference type="ARBA" id="ARBA00022707"/>
    </source>
</evidence>
<dbReference type="Proteomes" id="UP000527355">
    <property type="component" value="Unassembled WGS sequence"/>
</dbReference>
<proteinExistence type="inferred from homology"/>
<dbReference type="PROSITE" id="PS51865">
    <property type="entry name" value="PDZ_GRASP"/>
    <property type="match status" value="2"/>
</dbReference>
<comment type="caution">
    <text evidence="12">The sequence shown here is derived from an EMBL/GenBank/DDBJ whole genome shotgun (WGS) entry which is preliminary data.</text>
</comment>
<keyword evidence="4" id="KW-0519">Myristate</keyword>
<dbReference type="InterPro" id="IPR036034">
    <property type="entry name" value="PDZ_sf"/>
</dbReference>
<evidence type="ECO:0000313" key="12">
    <source>
        <dbReference type="EMBL" id="KAF6310478.1"/>
    </source>
</evidence>
<reference evidence="12 13" key="1">
    <citation type="journal article" date="2020" name="Nature">
        <title>Six reference-quality genomes reveal evolution of bat adaptations.</title>
        <authorList>
            <person name="Jebb D."/>
            <person name="Huang Z."/>
            <person name="Pippel M."/>
            <person name="Hughes G.M."/>
            <person name="Lavrichenko K."/>
            <person name="Devanna P."/>
            <person name="Winkler S."/>
            <person name="Jermiin L.S."/>
            <person name="Skirmuntt E.C."/>
            <person name="Katzourakis A."/>
            <person name="Burkitt-Gray L."/>
            <person name="Ray D.A."/>
            <person name="Sullivan K.A.M."/>
            <person name="Roscito J.G."/>
            <person name="Kirilenko B.M."/>
            <person name="Davalos L.M."/>
            <person name="Corthals A.P."/>
            <person name="Power M.L."/>
            <person name="Jones G."/>
            <person name="Ransome R.D."/>
            <person name="Dechmann D.K.N."/>
            <person name="Locatelli A.G."/>
            <person name="Puechmaille S.J."/>
            <person name="Fedrigo O."/>
            <person name="Jarvis E.D."/>
            <person name="Hiller M."/>
            <person name="Vernes S.C."/>
            <person name="Myers E.W."/>
            <person name="Teeling E.C."/>
        </authorList>
    </citation>
    <scope>NUCLEOTIDE SEQUENCE [LARGE SCALE GENOMIC DNA]</scope>
    <source>
        <strain evidence="12">MMyoMyo1</strain>
        <tissue evidence="12">Flight muscle</tissue>
    </source>
</reference>
<feature type="region of interest" description="Disordered" evidence="10">
    <location>
        <begin position="1"/>
        <end position="25"/>
    </location>
</feature>
<evidence type="ECO:0000256" key="8">
    <source>
        <dbReference type="ARBA" id="ARBA00023288"/>
    </source>
</evidence>
<dbReference type="GO" id="GO:0007030">
    <property type="term" value="P:Golgi organization"/>
    <property type="evidence" value="ECO:0007669"/>
    <property type="project" value="TreeGrafter"/>
</dbReference>
<dbReference type="VEuPathDB" id="HostDB:GeneID_118668353"/>
<comment type="subcellular location">
    <subcellularLocation>
        <location evidence="1">Golgi apparatus membrane</location>
    </subcellularLocation>
</comment>
<keyword evidence="9" id="KW-0862">Zinc</keyword>
<keyword evidence="5" id="KW-0677">Repeat</keyword>
<dbReference type="FunFam" id="2.30.42.10:FF:000056">
    <property type="entry name" value="Golgi reassembly-stacking protein 2 isoform 1"/>
    <property type="match status" value="1"/>
</dbReference>
<organism evidence="12 13">
    <name type="scientific">Myotis myotis</name>
    <name type="common">Greater mouse-eared bat</name>
    <name type="synonym">Vespertilio myotis</name>
    <dbReference type="NCBI Taxonomy" id="51298"/>
    <lineage>
        <taxon>Eukaryota</taxon>
        <taxon>Metazoa</taxon>
        <taxon>Chordata</taxon>
        <taxon>Craniata</taxon>
        <taxon>Vertebrata</taxon>
        <taxon>Euteleostomi</taxon>
        <taxon>Mammalia</taxon>
        <taxon>Eutheria</taxon>
        <taxon>Laurasiatheria</taxon>
        <taxon>Chiroptera</taxon>
        <taxon>Yangochiroptera</taxon>
        <taxon>Vespertilionidae</taxon>
        <taxon>Myotis</taxon>
    </lineage>
</organism>
<dbReference type="OrthoDB" id="3318at2759"/>
<evidence type="ECO:0000256" key="3">
    <source>
        <dbReference type="ARBA" id="ARBA00022553"/>
    </source>
</evidence>
<protein>
    <submittedName>
        <fullName evidence="12">Golgi reassembly stacking protein 1</fullName>
    </submittedName>
</protein>
<dbReference type="SUPFAM" id="SSF50156">
    <property type="entry name" value="PDZ domain-like"/>
    <property type="match status" value="1"/>
</dbReference>
<name>A0A7J7UCB8_MYOMY</name>
<dbReference type="AlphaFoldDB" id="A0A7J7UCB8"/>
<accession>A0A7J7UCB8</accession>
<keyword evidence="9" id="KW-0479">Metal-binding</keyword>
<evidence type="ECO:0000256" key="5">
    <source>
        <dbReference type="ARBA" id="ARBA00022737"/>
    </source>
</evidence>
<dbReference type="InterPro" id="IPR007583">
    <property type="entry name" value="GRASP55_65"/>
</dbReference>
<evidence type="ECO:0000313" key="13">
    <source>
        <dbReference type="Proteomes" id="UP000527355"/>
    </source>
</evidence>
<feature type="region of interest" description="Disordered" evidence="10">
    <location>
        <begin position="398"/>
        <end position="505"/>
    </location>
</feature>
<dbReference type="FunFam" id="2.30.42.10:FF:000026">
    <property type="entry name" value="Golgi reassembly stacking protein 2"/>
    <property type="match status" value="1"/>
</dbReference>
<evidence type="ECO:0000256" key="7">
    <source>
        <dbReference type="ARBA" id="ARBA00023136"/>
    </source>
</evidence>
<dbReference type="GO" id="GO:0046872">
    <property type="term" value="F:metal ion binding"/>
    <property type="evidence" value="ECO:0007669"/>
    <property type="project" value="UniProtKB-KW"/>
</dbReference>
<keyword evidence="13" id="KW-1185">Reference proteome</keyword>
<feature type="compositionally biased region" description="Polar residues" evidence="10">
    <location>
        <begin position="1"/>
        <end position="12"/>
    </location>
</feature>
<dbReference type="PANTHER" id="PTHR12893:SF2">
    <property type="entry name" value="GOLGI REASSEMBLY-STACKING PROTEIN 1"/>
    <property type="match status" value="1"/>
</dbReference>
<evidence type="ECO:0000256" key="10">
    <source>
        <dbReference type="SAM" id="MobiDB-lite"/>
    </source>
</evidence>
<dbReference type="PANTHER" id="PTHR12893">
    <property type="entry name" value="GOLGI REASSEMBLY STACKING PROTEIN GRASP"/>
    <property type="match status" value="1"/>
</dbReference>
<dbReference type="Pfam" id="PF04495">
    <property type="entry name" value="GRASP55_65"/>
    <property type="match status" value="1"/>
</dbReference>
<feature type="binding site" evidence="9">
    <location>
        <position position="103"/>
    </location>
    <ligand>
        <name>Zn(2+)</name>
        <dbReference type="ChEBI" id="CHEBI:29105"/>
    </ligand>
</feature>
<keyword evidence="7" id="KW-0472">Membrane</keyword>
<feature type="region of interest" description="Disordered" evidence="10">
    <location>
        <begin position="207"/>
        <end position="363"/>
    </location>
</feature>
<dbReference type="Gene3D" id="2.30.42.10">
    <property type="match status" value="2"/>
</dbReference>
<gene>
    <name evidence="12" type="ORF">mMyoMyo1_005831</name>
</gene>
<dbReference type="GO" id="GO:0000139">
    <property type="term" value="C:Golgi membrane"/>
    <property type="evidence" value="ECO:0007669"/>
    <property type="project" value="UniProtKB-SubCell"/>
</dbReference>
<feature type="domain" description="PDZ GRASP-type" evidence="11">
    <location>
        <begin position="15"/>
        <end position="105"/>
    </location>
</feature>
<feature type="compositionally biased region" description="Pro residues" evidence="10">
    <location>
        <begin position="215"/>
        <end position="302"/>
    </location>
</feature>
<keyword evidence="8" id="KW-0449">Lipoprotein</keyword>
<dbReference type="InterPro" id="IPR024958">
    <property type="entry name" value="GRASP_PDZ"/>
</dbReference>
<feature type="compositionally biased region" description="Polar residues" evidence="10">
    <location>
        <begin position="433"/>
        <end position="453"/>
    </location>
</feature>
<evidence type="ECO:0000256" key="1">
    <source>
        <dbReference type="ARBA" id="ARBA00004394"/>
    </source>
</evidence>